<dbReference type="InterPro" id="IPR027417">
    <property type="entry name" value="P-loop_NTPase"/>
</dbReference>
<evidence type="ECO:0000256" key="6">
    <source>
        <dbReference type="RuleBase" id="RU003651"/>
    </source>
</evidence>
<name>A0A5J4Z964_PORPP</name>
<dbReference type="AlphaFoldDB" id="A0A5J4Z964"/>
<dbReference type="PANTHER" id="PTHR45644">
    <property type="entry name" value="AAA ATPASE, PUTATIVE (AFU_ORTHOLOGUE AFUA_2G12920)-RELATED-RELATED"/>
    <property type="match status" value="1"/>
</dbReference>
<evidence type="ECO:0000256" key="4">
    <source>
        <dbReference type="ARBA" id="ARBA00022840"/>
    </source>
</evidence>
<keyword evidence="3" id="KW-0472">Membrane</keyword>
<dbReference type="InterPro" id="IPR003959">
    <property type="entry name" value="ATPase_AAA_core"/>
</dbReference>
<dbReference type="GO" id="GO:0140570">
    <property type="term" value="P:extraction of mislocalized protein from mitochondrial outer membrane"/>
    <property type="evidence" value="ECO:0007669"/>
    <property type="project" value="TreeGrafter"/>
</dbReference>
<comment type="similarity">
    <text evidence="6">Belongs to the AAA ATPase family.</text>
</comment>
<evidence type="ECO:0000259" key="8">
    <source>
        <dbReference type="SMART" id="SM00382"/>
    </source>
</evidence>
<evidence type="ECO:0000313" key="10">
    <source>
        <dbReference type="Proteomes" id="UP000324585"/>
    </source>
</evidence>
<keyword evidence="5" id="KW-0496">Mitochondrion</keyword>
<evidence type="ECO:0000256" key="7">
    <source>
        <dbReference type="SAM" id="MobiDB-lite"/>
    </source>
</evidence>
<keyword evidence="3" id="KW-1000">Mitochondrion outer membrane</keyword>
<protein>
    <submittedName>
        <fullName evidence="9">ATPase family AAA domain-containing protein 1-A</fullName>
    </submittedName>
</protein>
<dbReference type="GO" id="GO:0016887">
    <property type="term" value="F:ATP hydrolysis activity"/>
    <property type="evidence" value="ECO:0007669"/>
    <property type="project" value="InterPro"/>
</dbReference>
<gene>
    <name evidence="9" type="ORF">FVE85_7273</name>
</gene>
<comment type="subcellular location">
    <subcellularLocation>
        <location evidence="1">Mitochondrion outer membrane</location>
        <topology evidence="1">Single-pass membrane protein</topology>
    </subcellularLocation>
</comment>
<dbReference type="InterPro" id="IPR003593">
    <property type="entry name" value="AAA+_ATPase"/>
</dbReference>
<feature type="compositionally biased region" description="Polar residues" evidence="7">
    <location>
        <begin position="533"/>
        <end position="542"/>
    </location>
</feature>
<dbReference type="GO" id="GO:0005524">
    <property type="term" value="F:ATP binding"/>
    <property type="evidence" value="ECO:0007669"/>
    <property type="project" value="UniProtKB-KW"/>
</dbReference>
<dbReference type="Pfam" id="PF17862">
    <property type="entry name" value="AAA_lid_3"/>
    <property type="match status" value="1"/>
</dbReference>
<dbReference type="SMART" id="SM00382">
    <property type="entry name" value="AAA"/>
    <property type="match status" value="1"/>
</dbReference>
<feature type="region of interest" description="Disordered" evidence="7">
    <location>
        <begin position="506"/>
        <end position="564"/>
    </location>
</feature>
<dbReference type="InterPro" id="IPR003960">
    <property type="entry name" value="ATPase_AAA_CS"/>
</dbReference>
<dbReference type="Pfam" id="PF00004">
    <property type="entry name" value="AAA"/>
    <property type="match status" value="2"/>
</dbReference>
<evidence type="ECO:0000256" key="3">
    <source>
        <dbReference type="ARBA" id="ARBA00022787"/>
    </source>
</evidence>
<evidence type="ECO:0000256" key="1">
    <source>
        <dbReference type="ARBA" id="ARBA00004572"/>
    </source>
</evidence>
<evidence type="ECO:0000313" key="9">
    <source>
        <dbReference type="EMBL" id="KAA8499688.1"/>
    </source>
</evidence>
<evidence type="ECO:0000256" key="5">
    <source>
        <dbReference type="ARBA" id="ARBA00023128"/>
    </source>
</evidence>
<feature type="compositionally biased region" description="Basic and acidic residues" evidence="7">
    <location>
        <begin position="521"/>
        <end position="532"/>
    </location>
</feature>
<dbReference type="GO" id="GO:0005741">
    <property type="term" value="C:mitochondrial outer membrane"/>
    <property type="evidence" value="ECO:0007669"/>
    <property type="project" value="UniProtKB-SubCell"/>
</dbReference>
<dbReference type="SUPFAM" id="SSF52540">
    <property type="entry name" value="P-loop containing nucleoside triphosphate hydrolases"/>
    <property type="match status" value="2"/>
</dbReference>
<keyword evidence="4 6" id="KW-0067">ATP-binding</keyword>
<dbReference type="OrthoDB" id="10254455at2759"/>
<reference evidence="10" key="1">
    <citation type="journal article" date="2019" name="Nat. Commun.">
        <title>Expansion of phycobilisome linker gene families in mesophilic red algae.</title>
        <authorList>
            <person name="Lee J."/>
            <person name="Kim D."/>
            <person name="Bhattacharya D."/>
            <person name="Yoon H.S."/>
        </authorList>
    </citation>
    <scope>NUCLEOTIDE SEQUENCE [LARGE SCALE GENOMIC DNA]</scope>
    <source>
        <strain evidence="10">CCMP 1328</strain>
    </source>
</reference>
<organism evidence="9 10">
    <name type="scientific">Porphyridium purpureum</name>
    <name type="common">Red alga</name>
    <name type="synonym">Porphyridium cruentum</name>
    <dbReference type="NCBI Taxonomy" id="35688"/>
    <lineage>
        <taxon>Eukaryota</taxon>
        <taxon>Rhodophyta</taxon>
        <taxon>Bangiophyceae</taxon>
        <taxon>Porphyridiales</taxon>
        <taxon>Porphyridiaceae</taxon>
        <taxon>Porphyridium</taxon>
    </lineage>
</organism>
<feature type="domain" description="AAA+ ATPase" evidence="8">
    <location>
        <begin position="162"/>
        <end position="298"/>
    </location>
</feature>
<dbReference type="PANTHER" id="PTHR45644:SF3">
    <property type="entry name" value="FI08533P-RELATED"/>
    <property type="match status" value="1"/>
</dbReference>
<dbReference type="PROSITE" id="PS00674">
    <property type="entry name" value="AAA"/>
    <property type="match status" value="2"/>
</dbReference>
<dbReference type="Gene3D" id="1.10.8.60">
    <property type="match status" value="2"/>
</dbReference>
<evidence type="ECO:0000256" key="2">
    <source>
        <dbReference type="ARBA" id="ARBA00022741"/>
    </source>
</evidence>
<dbReference type="Proteomes" id="UP000324585">
    <property type="component" value="Unassembled WGS sequence"/>
</dbReference>
<keyword evidence="2 6" id="KW-0547">Nucleotide-binding</keyword>
<dbReference type="InterPro" id="IPR051701">
    <property type="entry name" value="Mito_OM_Translocase_MSP1"/>
</dbReference>
<accession>A0A5J4Z964</accession>
<comment type="caution">
    <text evidence="9">The sequence shown here is derived from an EMBL/GenBank/DDBJ whole genome shotgun (WGS) entry which is preliminary data.</text>
</comment>
<sequence length="598" mass="65296">MKGFEESPDMIAAIRRGIREMDTAGGLSELADDESWIDAGSDGPSLATIILNQVVASGVSLLFVWCSARIVERLFYPEDKASKKAVDTTIDELEEHGVDRAKLVGLSEHEKLIATDLIFPEQVETGFVDIGGLTAVKRSLIDTIILPFVSPTLTQQSPLLRPAPGVMLYGPPGTGKTMLAKALAKESGARFINISASSLLSKWVGETNHIVTALFSFAQRVQPCLIFIDEMDALFRSRSSGDSEVSRDMKAEFMALWDGLLLRGSIIVVGATNRPWDIDPAILRRMPRSYFIDLPNAADREVILRKTLSGMDVAPDVNYAELALQQRVQPCLIFIDEMDALFRSRSSGDSEVSRDMKAEFMALWDGLLLRGSIIVVGATNRPWDIDPAILRRMPRSYFIDLPNAADREVILRKTLSGMDVAPDVNYAELAAQTHGYSGADLSEVCRSAVQLVIMRSLSVSSSSSGLLVSHVPRRNGGVNSADEGELSTDARPTLDHLTHADLLTALRDAQPTRAQSMAYRDQVEGRRPRDPQPHQSRGNAVQQRGPFNPNGPNGPNEPNGGDIEVGALTDEQLAFLSALANLLPRDPFSDGYHESFAS</sequence>
<feature type="compositionally biased region" description="Low complexity" evidence="7">
    <location>
        <begin position="545"/>
        <end position="561"/>
    </location>
</feature>
<dbReference type="EMBL" id="VRMN01000001">
    <property type="protein sequence ID" value="KAA8499688.1"/>
    <property type="molecule type" value="Genomic_DNA"/>
</dbReference>
<proteinExistence type="inferred from homology"/>
<keyword evidence="10" id="KW-1185">Reference proteome</keyword>
<dbReference type="FunFam" id="3.40.50.300:FF:000061">
    <property type="entry name" value="ATPase family, AAA domain-containing 2"/>
    <property type="match status" value="1"/>
</dbReference>
<dbReference type="Gene3D" id="3.40.50.300">
    <property type="entry name" value="P-loop containing nucleotide triphosphate hydrolases"/>
    <property type="match status" value="2"/>
</dbReference>
<feature type="region of interest" description="Disordered" evidence="7">
    <location>
        <begin position="465"/>
        <end position="490"/>
    </location>
</feature>
<dbReference type="InterPro" id="IPR041569">
    <property type="entry name" value="AAA_lid_3"/>
</dbReference>